<dbReference type="Pfam" id="PF23876">
    <property type="entry name" value="DUF7230"/>
    <property type="match status" value="1"/>
</dbReference>
<dbReference type="InterPro" id="IPR055654">
    <property type="entry name" value="DUF7230"/>
</dbReference>
<proteinExistence type="predicted"/>
<dbReference type="EMBL" id="KU935715">
    <property type="protein sequence ID" value="AND75362.1"/>
    <property type="molecule type" value="Genomic_DNA"/>
</dbReference>
<dbReference type="Proteomes" id="UP000225947">
    <property type="component" value="Segment"/>
</dbReference>
<protein>
    <submittedName>
        <fullName evidence="1">Uncharacterized protein</fullName>
    </submittedName>
</protein>
<sequence>MKNNFIAKHMNTFNKSSIHSNSKKDYELDDEEHINEGIQELEENLKESNDDGEEY</sequence>
<reference evidence="2" key="1">
    <citation type="submission" date="2016-03" db="EMBL/GenBank/DDBJ databases">
        <title>Characterization of Acinetobacter baumannii phage vB_AbaM_ME3.</title>
        <authorList>
            <person name="Buttimer C.T.H."/>
            <person name="Elbreki M."/>
            <person name="Coffey A."/>
        </authorList>
    </citation>
    <scope>NUCLEOTIDE SEQUENCE [LARGE SCALE GENOMIC DNA]</scope>
</reference>
<organism evidence="1 2">
    <name type="scientific">Acinetobacter phage vB_AbaM_ME3</name>
    <dbReference type="NCBI Taxonomy" id="1837876"/>
    <lineage>
        <taxon>Viruses</taxon>
        <taxon>Duplodnaviria</taxon>
        <taxon>Heunggongvirae</taxon>
        <taxon>Uroviricota</taxon>
        <taxon>Caudoviricetes</taxon>
        <taxon>Metrivirus</taxon>
        <taxon>Metrivirus ME3</taxon>
    </lineage>
</organism>
<keyword evidence="2" id="KW-1185">Reference proteome</keyword>
<gene>
    <name evidence="1" type="ORF">ME3_201</name>
</gene>
<evidence type="ECO:0000313" key="2">
    <source>
        <dbReference type="Proteomes" id="UP000225947"/>
    </source>
</evidence>
<dbReference type="SMR" id="A0A172Q0I2"/>
<evidence type="ECO:0000313" key="1">
    <source>
        <dbReference type="EMBL" id="AND75362.1"/>
    </source>
</evidence>
<name>A0A172Q0I2_9CAUD</name>
<accession>A0A172Q0I2</accession>